<evidence type="ECO:0000313" key="1">
    <source>
        <dbReference type="EMBL" id="QJE98379.1"/>
    </source>
</evidence>
<dbReference type="EMBL" id="CP051774">
    <property type="protein sequence ID" value="QJE98379.1"/>
    <property type="molecule type" value="Genomic_DNA"/>
</dbReference>
<sequence>MKRRHLLSLLFLPHSLSAQEKEAEWKTYTNARFGFAIDYPASLEAGRESDNGDGKVFKTADGKFELRAYAHFLQVDDGDSLDKRWKEELAERGDTVTYKKKGDTWFVVSGVQKDGTEYYRKLAVEKGNWATFLATYPHTENKKYDSWVAKIEKSFKPFLKGDHDRSE</sequence>
<dbReference type="Proteomes" id="UP000501812">
    <property type="component" value="Chromosome"/>
</dbReference>
<dbReference type="RefSeq" id="WP_169456865.1">
    <property type="nucleotide sequence ID" value="NZ_CP051774.1"/>
</dbReference>
<proteinExistence type="predicted"/>
<keyword evidence="2" id="KW-1185">Reference proteome</keyword>
<organism evidence="1 2">
    <name type="scientific">Luteolibacter luteus</name>
    <dbReference type="NCBI Taxonomy" id="2728835"/>
    <lineage>
        <taxon>Bacteria</taxon>
        <taxon>Pseudomonadati</taxon>
        <taxon>Verrucomicrobiota</taxon>
        <taxon>Verrucomicrobiia</taxon>
        <taxon>Verrucomicrobiales</taxon>
        <taxon>Verrucomicrobiaceae</taxon>
        <taxon>Luteolibacter</taxon>
    </lineage>
</organism>
<reference evidence="1 2" key="1">
    <citation type="submission" date="2020-04" db="EMBL/GenBank/DDBJ databases">
        <title>Luteolibacter sp. G-1-1-1 isolated from soil.</title>
        <authorList>
            <person name="Dahal R.H."/>
        </authorList>
    </citation>
    <scope>NUCLEOTIDE SEQUENCE [LARGE SCALE GENOMIC DNA]</scope>
    <source>
        <strain evidence="1 2">G-1-1-1</strain>
    </source>
</reference>
<dbReference type="KEGG" id="luo:HHL09_22190"/>
<gene>
    <name evidence="1" type="ORF">HHL09_22190</name>
</gene>
<accession>A0A858RPV0</accession>
<dbReference type="AlphaFoldDB" id="A0A858RPV0"/>
<protein>
    <submittedName>
        <fullName evidence="1">Uncharacterized protein</fullName>
    </submittedName>
</protein>
<name>A0A858RPV0_9BACT</name>
<evidence type="ECO:0000313" key="2">
    <source>
        <dbReference type="Proteomes" id="UP000501812"/>
    </source>
</evidence>